<reference evidence="1 2" key="1">
    <citation type="submission" date="2024-09" db="EMBL/GenBank/DDBJ databases">
        <authorList>
            <person name="Sun Q."/>
            <person name="Mori K."/>
        </authorList>
    </citation>
    <scope>NUCLEOTIDE SEQUENCE [LARGE SCALE GENOMIC DNA]</scope>
    <source>
        <strain evidence="1 2">CGMCC 1.12926</strain>
    </source>
</reference>
<name>A0ABV6BVM6_9FLAO</name>
<gene>
    <name evidence="1" type="ORF">ACFFLS_20775</name>
</gene>
<proteinExistence type="predicted"/>
<organism evidence="1 2">
    <name type="scientific">Flavobacterium procerum</name>
    <dbReference type="NCBI Taxonomy" id="1455569"/>
    <lineage>
        <taxon>Bacteria</taxon>
        <taxon>Pseudomonadati</taxon>
        <taxon>Bacteroidota</taxon>
        <taxon>Flavobacteriia</taxon>
        <taxon>Flavobacteriales</taxon>
        <taxon>Flavobacteriaceae</taxon>
        <taxon>Flavobacterium</taxon>
    </lineage>
</organism>
<dbReference type="Proteomes" id="UP001589734">
    <property type="component" value="Unassembled WGS sequence"/>
</dbReference>
<keyword evidence="2" id="KW-1185">Reference proteome</keyword>
<evidence type="ECO:0008006" key="3">
    <source>
        <dbReference type="Google" id="ProtNLM"/>
    </source>
</evidence>
<protein>
    <recommendedName>
        <fullName evidence="3">5'-nucleotidase</fullName>
    </recommendedName>
</protein>
<evidence type="ECO:0000313" key="1">
    <source>
        <dbReference type="EMBL" id="MFC0079493.1"/>
    </source>
</evidence>
<sequence length="316" mass="35323">MKKVSIVVNKNWEVEPVLASMCSYEFRPSGLPFPEVLQSNKDKGYRVDNIDMLTFNEKSARAVFRFYEKTLSANNPEVTMEVMVWCIQDFMKPNENPSSSEEKNRFLPALLSAADANLVIAVGTAGYLADVSYAGCVVVGGRFFVHDGHPSEDENPASRMRSEKFDKILPVTFNEEIFGLIDGDFKRKVESRFLKVPINPCVRTACLASKFYTAVGTVNVTDYSEYAWKDHETIDALRRIDKNLPIGSMETTHGIIRINSGAPTIFVSAITDREGHFDLEVTPGQNYVASFNAGIVLSHLIVSLHQFTLQGKKFSV</sequence>
<accession>A0ABV6BVM6</accession>
<evidence type="ECO:0000313" key="2">
    <source>
        <dbReference type="Proteomes" id="UP001589734"/>
    </source>
</evidence>
<comment type="caution">
    <text evidence="1">The sequence shown here is derived from an EMBL/GenBank/DDBJ whole genome shotgun (WGS) entry which is preliminary data.</text>
</comment>
<dbReference type="RefSeq" id="WP_379687132.1">
    <property type="nucleotide sequence ID" value="NZ_JBHLYW010000022.1"/>
</dbReference>
<dbReference type="EMBL" id="JBHLYW010000022">
    <property type="protein sequence ID" value="MFC0079493.1"/>
    <property type="molecule type" value="Genomic_DNA"/>
</dbReference>